<keyword evidence="3" id="KW-1185">Reference proteome</keyword>
<keyword evidence="1" id="KW-0812">Transmembrane</keyword>
<keyword evidence="1" id="KW-1133">Transmembrane helix</keyword>
<dbReference type="EMBL" id="BNCO01000073">
    <property type="protein sequence ID" value="GIL65209.1"/>
    <property type="molecule type" value="Genomic_DNA"/>
</dbReference>
<dbReference type="Proteomes" id="UP000747399">
    <property type="component" value="Unassembled WGS sequence"/>
</dbReference>
<gene>
    <name evidence="2" type="ORF">Vafri_18992</name>
</gene>
<keyword evidence="1" id="KW-0472">Membrane</keyword>
<evidence type="ECO:0000313" key="3">
    <source>
        <dbReference type="Proteomes" id="UP000747399"/>
    </source>
</evidence>
<name>A0A8J4BQG0_9CHLO</name>
<comment type="caution">
    <text evidence="2">The sequence shown here is derived from an EMBL/GenBank/DDBJ whole genome shotgun (WGS) entry which is preliminary data.</text>
</comment>
<feature type="non-terminal residue" evidence="2">
    <location>
        <position position="1"/>
    </location>
</feature>
<organism evidence="2 3">
    <name type="scientific">Volvox africanus</name>
    <dbReference type="NCBI Taxonomy" id="51714"/>
    <lineage>
        <taxon>Eukaryota</taxon>
        <taxon>Viridiplantae</taxon>
        <taxon>Chlorophyta</taxon>
        <taxon>core chlorophytes</taxon>
        <taxon>Chlorophyceae</taxon>
        <taxon>CS clade</taxon>
        <taxon>Chlamydomonadales</taxon>
        <taxon>Volvocaceae</taxon>
        <taxon>Volvox</taxon>
    </lineage>
</organism>
<protein>
    <submittedName>
        <fullName evidence="2">Uncharacterized protein</fullName>
    </submittedName>
</protein>
<accession>A0A8J4BQG0</accession>
<dbReference type="AlphaFoldDB" id="A0A8J4BQG0"/>
<sequence length="134" mass="14307">APTHQLYHPVRSARVLMLARFLRRRGTADAAFEGWAVGPWGSVPRSQETRGIAPPQGTTMAAALLQVQTCSLAVAAVVVRTTERMKIRQRLRHVGLPGARLDSTGVVMKAAEPCWAASRELVSLGLVAALPSSG</sequence>
<evidence type="ECO:0000256" key="1">
    <source>
        <dbReference type="SAM" id="Phobius"/>
    </source>
</evidence>
<feature type="transmembrane region" description="Helical" evidence="1">
    <location>
        <begin position="60"/>
        <end position="79"/>
    </location>
</feature>
<evidence type="ECO:0000313" key="2">
    <source>
        <dbReference type="EMBL" id="GIL65209.1"/>
    </source>
</evidence>
<reference evidence="2" key="1">
    <citation type="journal article" date="2021" name="Proc. Natl. Acad. Sci. U.S.A.">
        <title>Three genomes in the algal genus Volvox reveal the fate of a haploid sex-determining region after a transition to homothallism.</title>
        <authorList>
            <person name="Yamamoto K."/>
            <person name="Hamaji T."/>
            <person name="Kawai-Toyooka H."/>
            <person name="Matsuzaki R."/>
            <person name="Takahashi F."/>
            <person name="Nishimura Y."/>
            <person name="Kawachi M."/>
            <person name="Noguchi H."/>
            <person name="Minakuchi Y."/>
            <person name="Umen J.G."/>
            <person name="Toyoda A."/>
            <person name="Nozaki H."/>
        </authorList>
    </citation>
    <scope>NUCLEOTIDE SEQUENCE</scope>
    <source>
        <strain evidence="2">NIES-3780</strain>
    </source>
</reference>
<proteinExistence type="predicted"/>